<name>A0ABS6YDT0_9BACT</name>
<dbReference type="PANTHER" id="PTHR30600">
    <property type="entry name" value="CYTOCHROME C PEROXIDASE-RELATED"/>
    <property type="match status" value="1"/>
</dbReference>
<organism evidence="6 7">
    <name type="scientific">Hoylesella nanceiensis</name>
    <dbReference type="NCBI Taxonomy" id="425941"/>
    <lineage>
        <taxon>Bacteria</taxon>
        <taxon>Pseudomonadati</taxon>
        <taxon>Bacteroidota</taxon>
        <taxon>Bacteroidia</taxon>
        <taxon>Bacteroidales</taxon>
        <taxon>Prevotellaceae</taxon>
        <taxon>Hoylesella</taxon>
    </lineage>
</organism>
<evidence type="ECO:0000256" key="3">
    <source>
        <dbReference type="PROSITE-ProRule" id="PRU00433"/>
    </source>
</evidence>
<evidence type="ECO:0000259" key="5">
    <source>
        <dbReference type="PROSITE" id="PS51007"/>
    </source>
</evidence>
<evidence type="ECO:0000256" key="4">
    <source>
        <dbReference type="SAM" id="SignalP"/>
    </source>
</evidence>
<dbReference type="InterPro" id="IPR010538">
    <property type="entry name" value="DHOR"/>
</dbReference>
<comment type="caution">
    <text evidence="6">The sequence shown here is derived from an EMBL/GenBank/DDBJ whole genome shotgun (WGS) entry which is preliminary data.</text>
</comment>
<accession>A0ABS6YDT0</accession>
<keyword evidence="2 3" id="KW-0408">Iron</keyword>
<keyword evidence="1 3" id="KW-0479">Metal-binding</keyword>
<dbReference type="RefSeq" id="WP_219481745.1">
    <property type="nucleotide sequence ID" value="NZ_JAHXCT010000005.1"/>
</dbReference>
<keyword evidence="4" id="KW-0732">Signal</keyword>
<evidence type="ECO:0000256" key="2">
    <source>
        <dbReference type="ARBA" id="ARBA00023004"/>
    </source>
</evidence>
<dbReference type="InterPro" id="IPR009056">
    <property type="entry name" value="Cyt_c-like_dom"/>
</dbReference>
<evidence type="ECO:0000313" key="7">
    <source>
        <dbReference type="Proteomes" id="UP000788426"/>
    </source>
</evidence>
<dbReference type="InterPro" id="IPR051395">
    <property type="entry name" value="Cytochrome_c_Peroxidase/MauG"/>
</dbReference>
<dbReference type="EMBL" id="JAHXCT010000005">
    <property type="protein sequence ID" value="MBW4769722.1"/>
    <property type="molecule type" value="Genomic_DNA"/>
</dbReference>
<keyword evidence="7" id="KW-1185">Reference proteome</keyword>
<dbReference type="PROSITE" id="PS51007">
    <property type="entry name" value="CYTC"/>
    <property type="match status" value="1"/>
</dbReference>
<sequence length="569" mass="64194">MNKKQISALLLGMSLSTSMLVSCSEDTPSVENEPKQVNDYAYVGKQVGNFSADEWLPGGELGTTMSTEYELETPAIEKSDLSNAFLVGEAMFEHDFMGSSSNPIFGGLGPAYVRSSCIRCHPNYGHGRRVTRFDSDFRGNGYLLVVYHPVDGKNSNDGPFVSELTGMPQTKASSPFLPPVDERGINIAWHNVTEMESGLPMRFPDGESYELIYPEITINDNAFNTDPKPSNIAVRLESTIGLYGTGLLDAITEADMLEQHRKEAKYVELNPAMWDKTNNYWAGDKTLNKSNGAWYRLADGTMKIRKFTYGMTRASLQDGPGANAMWNITNVSRSDRPFLYTTSAWANAMSKNSDVIAAIKKNPSSPYYADGTESGISEAVKTLLDPKTNQFTNSVHRFKPEMTDNNFWQFMVWHRGLAVPRARDLNNKDVQQGKKLFMEMGCATCHRPKWVTGDDKYWAPAYIVNNNLSLPTYPKQTIYPYTDMVQHRLFMKNDIHNSWCRTTPLWGRGLSGKNTGAEDRLHDCRARNEIEAIMWHAYSKNSDAYRSAEKFYHLKKKDRDAVVKFLRSI</sequence>
<feature type="chain" id="PRO_5047054407" description="Cytochrome c domain-containing protein" evidence="4">
    <location>
        <begin position="24"/>
        <end position="569"/>
    </location>
</feature>
<dbReference type="PANTHER" id="PTHR30600:SF4">
    <property type="entry name" value="CYTOCHROME C DOMAIN-CONTAINING PROTEIN"/>
    <property type="match status" value="1"/>
</dbReference>
<dbReference type="Proteomes" id="UP000788426">
    <property type="component" value="Unassembled WGS sequence"/>
</dbReference>
<reference evidence="6 7" key="1">
    <citation type="submission" date="2021-07" db="EMBL/GenBank/DDBJ databases">
        <title>Genomic diversity and antimicrobial resistance of Prevotella spp. isolated from chronic lung disease airways.</title>
        <authorList>
            <person name="Webb K.A."/>
            <person name="Olagoke O.S."/>
            <person name="Baird T."/>
            <person name="Neill J."/>
            <person name="Pham A."/>
            <person name="Wells T.J."/>
            <person name="Ramsay K.A."/>
            <person name="Bell S.C."/>
            <person name="Sarovich D.S."/>
            <person name="Price E.P."/>
        </authorList>
    </citation>
    <scope>NUCLEOTIDE SEQUENCE [LARGE SCALE GENOMIC DNA]</scope>
    <source>
        <strain evidence="6 7">SCHI0011.S.12</strain>
    </source>
</reference>
<protein>
    <recommendedName>
        <fullName evidence="5">Cytochrome c domain-containing protein</fullName>
    </recommendedName>
</protein>
<gene>
    <name evidence="6" type="ORF">KZO38_08115</name>
</gene>
<proteinExistence type="predicted"/>
<evidence type="ECO:0000313" key="6">
    <source>
        <dbReference type="EMBL" id="MBW4769722.1"/>
    </source>
</evidence>
<feature type="domain" description="Cytochrome c" evidence="5">
    <location>
        <begin position="428"/>
        <end position="569"/>
    </location>
</feature>
<keyword evidence="3" id="KW-0349">Heme</keyword>
<feature type="signal peptide" evidence="4">
    <location>
        <begin position="1"/>
        <end position="23"/>
    </location>
</feature>
<dbReference type="Pfam" id="PF06537">
    <property type="entry name" value="DHOR"/>
    <property type="match status" value="1"/>
</dbReference>
<evidence type="ECO:0000256" key="1">
    <source>
        <dbReference type="ARBA" id="ARBA00022723"/>
    </source>
</evidence>
<dbReference type="PROSITE" id="PS51257">
    <property type="entry name" value="PROKAR_LIPOPROTEIN"/>
    <property type="match status" value="1"/>
</dbReference>